<dbReference type="InterPro" id="IPR007278">
    <property type="entry name" value="DUF397"/>
</dbReference>
<keyword evidence="3" id="KW-1185">Reference proteome</keyword>
<dbReference type="Pfam" id="PF04149">
    <property type="entry name" value="DUF397"/>
    <property type="match status" value="1"/>
</dbReference>
<organism evidence="2 3">
    <name type="scientific">Micromonospora inaquosa</name>
    <dbReference type="NCBI Taxonomy" id="2203716"/>
    <lineage>
        <taxon>Bacteria</taxon>
        <taxon>Bacillati</taxon>
        <taxon>Actinomycetota</taxon>
        <taxon>Actinomycetes</taxon>
        <taxon>Micromonosporales</taxon>
        <taxon>Micromonosporaceae</taxon>
        <taxon>Micromonospora</taxon>
    </lineage>
</organism>
<name>A0A3N9X419_9ACTN</name>
<gene>
    <name evidence="2" type="ORF">DLJ59_02585</name>
</gene>
<protein>
    <submittedName>
        <fullName evidence="2">DUF397 domain-containing protein</fullName>
    </submittedName>
</protein>
<dbReference type="EMBL" id="QGSZ01000112">
    <property type="protein sequence ID" value="RQX07700.1"/>
    <property type="molecule type" value="Genomic_DNA"/>
</dbReference>
<sequence length="69" mass="7849">MEEDRNSHPIWTRRSSKCQNDHCVDVSRYSTTVEVCNSAAAHTLLSFSNDAWRKFLHALGSNTLQLPNT</sequence>
<evidence type="ECO:0000259" key="1">
    <source>
        <dbReference type="Pfam" id="PF04149"/>
    </source>
</evidence>
<dbReference type="OrthoDB" id="3389234at2"/>
<comment type="caution">
    <text evidence="2">The sequence shown here is derived from an EMBL/GenBank/DDBJ whole genome shotgun (WGS) entry which is preliminary data.</text>
</comment>
<reference evidence="2 3" key="1">
    <citation type="submission" date="2018-05" db="EMBL/GenBank/DDBJ databases">
        <title>Micromonospora from Atacama Desert.</title>
        <authorList>
            <person name="Carro L."/>
            <person name="Goodfellow M."/>
            <person name="Klenk H.-P."/>
        </authorList>
    </citation>
    <scope>NUCLEOTIDE SEQUENCE [LARGE SCALE GENOMIC DNA]</scope>
    <source>
        <strain evidence="2 3">LB39</strain>
    </source>
</reference>
<dbReference type="Proteomes" id="UP000282312">
    <property type="component" value="Unassembled WGS sequence"/>
</dbReference>
<dbReference type="AlphaFoldDB" id="A0A3N9X419"/>
<feature type="domain" description="DUF397" evidence="1">
    <location>
        <begin position="13"/>
        <end position="59"/>
    </location>
</feature>
<evidence type="ECO:0000313" key="3">
    <source>
        <dbReference type="Proteomes" id="UP000282312"/>
    </source>
</evidence>
<accession>A0A3N9X419</accession>
<proteinExistence type="predicted"/>
<evidence type="ECO:0000313" key="2">
    <source>
        <dbReference type="EMBL" id="RQX07700.1"/>
    </source>
</evidence>